<feature type="repeat" description="PPR" evidence="2">
    <location>
        <begin position="453"/>
        <end position="487"/>
    </location>
</feature>
<dbReference type="Pfam" id="PF01535">
    <property type="entry name" value="PPR"/>
    <property type="match status" value="4"/>
</dbReference>
<dbReference type="Pfam" id="PF14432">
    <property type="entry name" value="DYW_deaminase"/>
    <property type="match status" value="1"/>
</dbReference>
<name>A0A7J7MAX2_9MAGN</name>
<dbReference type="FunFam" id="1.25.40.10:FF:000366">
    <property type="entry name" value="Pentatricopeptide (PPR) repeat-containing protein"/>
    <property type="match status" value="1"/>
</dbReference>
<feature type="repeat" description="PPR" evidence="2">
    <location>
        <begin position="756"/>
        <end position="790"/>
    </location>
</feature>
<evidence type="ECO:0000313" key="4">
    <source>
        <dbReference type="EMBL" id="KAF6152027.1"/>
    </source>
</evidence>
<reference evidence="4 5" key="1">
    <citation type="journal article" date="2020" name="IScience">
        <title>Genome Sequencing of the Endangered Kingdonia uniflora (Circaeasteraceae, Ranunculales) Reveals Potential Mechanisms of Evolutionary Specialization.</title>
        <authorList>
            <person name="Sun Y."/>
            <person name="Deng T."/>
            <person name="Zhang A."/>
            <person name="Moore M.J."/>
            <person name="Landis J.B."/>
            <person name="Lin N."/>
            <person name="Zhang H."/>
            <person name="Zhang X."/>
            <person name="Huang J."/>
            <person name="Zhang X."/>
            <person name="Sun H."/>
            <person name="Wang H."/>
        </authorList>
    </citation>
    <scope>NUCLEOTIDE SEQUENCE [LARGE SCALE GENOMIC DNA]</scope>
    <source>
        <strain evidence="4">TB1705</strain>
        <tissue evidence="4">Leaf</tissue>
    </source>
</reference>
<dbReference type="InterPro" id="IPR046848">
    <property type="entry name" value="E_motif"/>
</dbReference>
<keyword evidence="5" id="KW-1185">Reference proteome</keyword>
<evidence type="ECO:0000256" key="2">
    <source>
        <dbReference type="PROSITE-ProRule" id="PRU00708"/>
    </source>
</evidence>
<accession>A0A7J7MAX2</accession>
<feature type="repeat" description="PPR" evidence="2">
    <location>
        <begin position="554"/>
        <end position="588"/>
    </location>
</feature>
<evidence type="ECO:0000256" key="1">
    <source>
        <dbReference type="ARBA" id="ARBA00022737"/>
    </source>
</evidence>
<dbReference type="FunFam" id="1.25.40.10:FF:000285">
    <property type="entry name" value="Pentatricopeptide repeat-containing protein, chloroplastic"/>
    <property type="match status" value="1"/>
</dbReference>
<dbReference type="Pfam" id="PF13041">
    <property type="entry name" value="PPR_2"/>
    <property type="match status" value="4"/>
</dbReference>
<proteinExistence type="predicted"/>
<dbReference type="FunFam" id="1.25.40.10:FF:000073">
    <property type="entry name" value="Pentatricopeptide repeat-containing protein chloroplastic"/>
    <property type="match status" value="1"/>
</dbReference>
<keyword evidence="1" id="KW-0677">Repeat</keyword>
<dbReference type="Pfam" id="PF20431">
    <property type="entry name" value="E_motif"/>
    <property type="match status" value="1"/>
</dbReference>
<dbReference type="AlphaFoldDB" id="A0A7J7MAX2"/>
<dbReference type="Gene3D" id="1.25.40.10">
    <property type="entry name" value="Tetratricopeptide repeat domain"/>
    <property type="match status" value="4"/>
</dbReference>
<dbReference type="Proteomes" id="UP000541444">
    <property type="component" value="Unassembled WGS sequence"/>
</dbReference>
<sequence length="1063" mass="118747">MITKPINCLNKCIMVPSFFSNPIIMLSTFPLTPTKETSFHNFPKAGFHSSTPTVCSNEGGAQRGNLDFLHVMEQRGVQADCNTYIWLLKGCGSFGEVKRLHGRILKSGFDGESLLCDQLIDVYIGFGEFECGVGVFEDMPQKRVSSWNCMIHGLTRGQLSDRRVLHLFLRMIREGGSVPDLDTFCGVLRGCSGGSVGGFKIVEQIHSQVIRYGYSNDPIVGNPLVDLYAKNGYVNSAWLVFENLCWHDSVSFVAMISGFSRNNLEHGALNVFIQMLKSGITPTPYAFSAVLSACAKIEFYEMGEQLHAQVYKWGLTSDTFVCNALVTMYSRRGNMVFAESIFSEMGINHRNAVTYNSIISGLAQRGIYDKALQYFDKMQLSGLKPDCVTIASLVSSCAFTGDLHKGKQLQSYSIKAGFSSDIIIEGSLLDLYVKCSDLQTAHEFFDSATTKDNVVLWNVMLVAYGQECDLSGSYEIYSRMQLASMKPNQYTFPSILKTCTSVGALDLGGQIHTQIIKTGFDLNIYVCSVLIDMYAKLGSLKMARDILERLTEEDVVSWTAMIAGYAQNGLYVEALRLFEEMQIRGIQSDNIGFSSALSACAGIQALSQGRQIHAQIYAFGYLTDPSIGNALISLYARCGKIDEAYLLFATIDIKDHISWNGLISGFAQSGHYEEAMQVFTQMNHAGLGANLYSFCSALCASANIADIKQGKQIHARIIKTGYESEVEVGNALISLYAKCGSIVDAKQKYYEMHDRNEVSWNAIITGYSQHGCGREALDLFEEMKQEGVMPDHVTFVGVLSACSHVGLVNEGLNFLKSMREEYGIVPRPEHYACVVDILGRAGLLKCAKEFIEKMPIEPDALIWRTLLSACTVHKNVEIGEVAAQHLLELEPEDSATYVLLSNIYAVARKWGYRDHMRQMMKDRNVKKEPGRSWIEVDNLVHAFYVGDRLHALADKIYDFLKDLNDQLSKMGYVQDRYHLLNNIEQEQKDPTVYIHSEKLAVAFGLISLPSAIPIRVIKNLRVCSDCHNWMKFVSKVSNRSLVVRDVYRFHHFEGGICSCRDYW</sequence>
<evidence type="ECO:0000259" key="3">
    <source>
        <dbReference type="Pfam" id="PF14432"/>
    </source>
</evidence>
<dbReference type="OrthoDB" id="185373at2759"/>
<dbReference type="InterPro" id="IPR046960">
    <property type="entry name" value="PPR_At4g14850-like_plant"/>
</dbReference>
<dbReference type="FunFam" id="1.25.40.10:FF:000031">
    <property type="entry name" value="Pentatricopeptide repeat-containing protein mitochondrial"/>
    <property type="match status" value="1"/>
</dbReference>
<dbReference type="EMBL" id="JACGCM010001659">
    <property type="protein sequence ID" value="KAF6152027.1"/>
    <property type="molecule type" value="Genomic_DNA"/>
</dbReference>
<feature type="repeat" description="PPR" evidence="2">
    <location>
        <begin position="248"/>
        <end position="282"/>
    </location>
</feature>
<comment type="caution">
    <text evidence="4">The sequence shown here is derived from an EMBL/GenBank/DDBJ whole genome shotgun (WGS) entry which is preliminary data.</text>
</comment>
<dbReference type="NCBIfam" id="TIGR00756">
    <property type="entry name" value="PPR"/>
    <property type="match status" value="5"/>
</dbReference>
<organism evidence="4 5">
    <name type="scientific">Kingdonia uniflora</name>
    <dbReference type="NCBI Taxonomy" id="39325"/>
    <lineage>
        <taxon>Eukaryota</taxon>
        <taxon>Viridiplantae</taxon>
        <taxon>Streptophyta</taxon>
        <taxon>Embryophyta</taxon>
        <taxon>Tracheophyta</taxon>
        <taxon>Spermatophyta</taxon>
        <taxon>Magnoliopsida</taxon>
        <taxon>Ranunculales</taxon>
        <taxon>Circaeasteraceae</taxon>
        <taxon>Kingdonia</taxon>
    </lineage>
</organism>
<dbReference type="GO" id="GO:0009451">
    <property type="term" value="P:RNA modification"/>
    <property type="evidence" value="ECO:0007669"/>
    <property type="project" value="InterPro"/>
</dbReference>
<dbReference type="InterPro" id="IPR002885">
    <property type="entry name" value="PPR_rpt"/>
</dbReference>
<feature type="repeat" description="PPR" evidence="2">
    <location>
        <begin position="655"/>
        <end position="689"/>
    </location>
</feature>
<dbReference type="InterPro" id="IPR011990">
    <property type="entry name" value="TPR-like_helical_dom_sf"/>
</dbReference>
<feature type="repeat" description="PPR" evidence="2">
    <location>
        <begin position="351"/>
        <end position="385"/>
    </location>
</feature>
<protein>
    <recommendedName>
        <fullName evidence="3">DYW domain-containing protein</fullName>
    </recommendedName>
</protein>
<dbReference type="GO" id="GO:0003723">
    <property type="term" value="F:RNA binding"/>
    <property type="evidence" value="ECO:0007669"/>
    <property type="project" value="InterPro"/>
</dbReference>
<feature type="domain" description="DYW" evidence="3">
    <location>
        <begin position="971"/>
        <end position="1063"/>
    </location>
</feature>
<dbReference type="FunFam" id="1.25.40.10:FF:000381">
    <property type="entry name" value="Pentatricopeptide repeat-containing protein"/>
    <property type="match status" value="3"/>
</dbReference>
<evidence type="ECO:0000313" key="5">
    <source>
        <dbReference type="Proteomes" id="UP000541444"/>
    </source>
</evidence>
<dbReference type="GO" id="GO:0008270">
    <property type="term" value="F:zinc ion binding"/>
    <property type="evidence" value="ECO:0007669"/>
    <property type="project" value="InterPro"/>
</dbReference>
<dbReference type="PANTHER" id="PTHR47926">
    <property type="entry name" value="PENTATRICOPEPTIDE REPEAT-CONTAINING PROTEIN"/>
    <property type="match status" value="1"/>
</dbReference>
<gene>
    <name evidence="4" type="ORF">GIB67_010601</name>
</gene>
<dbReference type="PROSITE" id="PS51375">
    <property type="entry name" value="PPR"/>
    <property type="match status" value="6"/>
</dbReference>
<dbReference type="InterPro" id="IPR032867">
    <property type="entry name" value="DYW_dom"/>
</dbReference>
<dbReference type="PANTHER" id="PTHR47926:SF533">
    <property type="entry name" value="DYW DOMAIN-CONTAINING PROTEIN"/>
    <property type="match status" value="1"/>
</dbReference>